<name>A0A0V0TN95_9BILA</name>
<dbReference type="Proteomes" id="UP000055048">
    <property type="component" value="Unassembled WGS sequence"/>
</dbReference>
<dbReference type="EMBL" id="JYDJ01000197">
    <property type="protein sequence ID" value="KRX40537.1"/>
    <property type="molecule type" value="Genomic_DNA"/>
</dbReference>
<protein>
    <submittedName>
        <fullName evidence="2">Uncharacterized protein</fullName>
    </submittedName>
</protein>
<accession>A0A0V0TN95</accession>
<dbReference type="AlphaFoldDB" id="A0A0V0TN95"/>
<evidence type="ECO:0000313" key="3">
    <source>
        <dbReference type="Proteomes" id="UP000055048"/>
    </source>
</evidence>
<reference evidence="2 3" key="1">
    <citation type="submission" date="2015-01" db="EMBL/GenBank/DDBJ databases">
        <title>Evolution of Trichinella species and genotypes.</title>
        <authorList>
            <person name="Korhonen P.K."/>
            <person name="Edoardo P."/>
            <person name="Giuseppe L.R."/>
            <person name="Gasser R.B."/>
        </authorList>
    </citation>
    <scope>NUCLEOTIDE SEQUENCE [LARGE SCALE GENOMIC DNA]</scope>
    <source>
        <strain evidence="2">ISS417</strain>
    </source>
</reference>
<organism evidence="2 3">
    <name type="scientific">Trichinella murrelli</name>
    <dbReference type="NCBI Taxonomy" id="144512"/>
    <lineage>
        <taxon>Eukaryota</taxon>
        <taxon>Metazoa</taxon>
        <taxon>Ecdysozoa</taxon>
        <taxon>Nematoda</taxon>
        <taxon>Enoplea</taxon>
        <taxon>Dorylaimia</taxon>
        <taxon>Trichinellida</taxon>
        <taxon>Trichinellidae</taxon>
        <taxon>Trichinella</taxon>
    </lineage>
</organism>
<keyword evidence="3" id="KW-1185">Reference proteome</keyword>
<keyword evidence="1" id="KW-1133">Transmembrane helix</keyword>
<comment type="caution">
    <text evidence="2">The sequence shown here is derived from an EMBL/GenBank/DDBJ whole genome shotgun (WGS) entry which is preliminary data.</text>
</comment>
<proteinExistence type="predicted"/>
<gene>
    <name evidence="2" type="ORF">T05_10442</name>
</gene>
<sequence>MNQPVRGRDSDRKWSFIFSFCLAPCQCQVNSFVFVLLFLLSTVLIDRLWPRNLRAKLGQRWHKKVHRTVHTVHSMYTFLLYGVVYVVVSDFTYAYTWSFQWGEKRESSLSSSRASRLQLPSYFICSITDSQPVDQFALHTHCFCTS</sequence>
<keyword evidence="1" id="KW-0472">Membrane</keyword>
<evidence type="ECO:0000256" key="1">
    <source>
        <dbReference type="SAM" id="Phobius"/>
    </source>
</evidence>
<keyword evidence="1" id="KW-0812">Transmembrane</keyword>
<evidence type="ECO:0000313" key="2">
    <source>
        <dbReference type="EMBL" id="KRX40537.1"/>
    </source>
</evidence>
<feature type="transmembrane region" description="Helical" evidence="1">
    <location>
        <begin position="69"/>
        <end position="88"/>
    </location>
</feature>